<dbReference type="AlphaFoldDB" id="A0A165Z4D6"/>
<name>A0A165Z4D6_9HYPH</name>
<protein>
    <recommendedName>
        <fullName evidence="3">Alpha/beta hydrolase family protein</fullName>
    </recommendedName>
</protein>
<sequence>MLEHFAASDTSPSGLEVKLQLGAGSGVLVVVFSQVRIPSGKFGLERLFAKTQHSLVFLNDIGSQWYLNAEHEIDAAIDDAIAREEPKRIIYYGASMGAYGALITGLRRGDGEIFAFSPELELGAAGTQSVAYVKQPYPDTSVLHALLSQAQEYPVHLFFGLFDWVDTSGYLNIQRLPWDKNRHCYGLAGPHALHDQLYTLNIIRQLIKTFNRNVPELLLARQLMIAPSMDECEALVSLGRRLAQNEAPVVQETMASILGNPGYGKLEAERLAIHEKPYEGAQLLFKWHRAIQNDAVMMTTPKRWRKEFLIRAAELYEHSSDIKRAKDALLECTGLFPIDARMTDLAIRLKVVLPKIY</sequence>
<reference evidence="1 2" key="1">
    <citation type="journal article" date="2016" name="Front. Microbiol.">
        <title>Comparative Genomic Analysis Reveals a Diverse Repertoire of Genes Involved in Prokaryote-Eukaryote Interactions within the Pseudovibrio Genus.</title>
        <authorList>
            <person name="Romano S."/>
            <person name="Fernandez-Guerra A."/>
            <person name="Reen F.J."/>
            <person name="Glockner F.O."/>
            <person name="Crowley S.P."/>
            <person name="O'Sullivan O."/>
            <person name="Cotter P.D."/>
            <person name="Adams C."/>
            <person name="Dobson A.D."/>
            <person name="O'Gara F."/>
        </authorList>
    </citation>
    <scope>NUCLEOTIDE SEQUENCE [LARGE SCALE GENOMIC DNA]</scope>
    <source>
        <strain evidence="1 2">Ad2</strain>
    </source>
</reference>
<dbReference type="STRING" id="989403.SAMN05421798_102337"/>
<proteinExistence type="predicted"/>
<dbReference type="EMBL" id="LMCB01000013">
    <property type="protein sequence ID" value="KZL19498.1"/>
    <property type="molecule type" value="Genomic_DNA"/>
</dbReference>
<evidence type="ECO:0000313" key="2">
    <source>
        <dbReference type="Proteomes" id="UP000076577"/>
    </source>
</evidence>
<dbReference type="PATRIC" id="fig|989403.3.peg.1899"/>
<dbReference type="Proteomes" id="UP000076577">
    <property type="component" value="Unassembled WGS sequence"/>
</dbReference>
<keyword evidence="2" id="KW-1185">Reference proteome</keyword>
<dbReference type="InterPro" id="IPR029058">
    <property type="entry name" value="AB_hydrolase_fold"/>
</dbReference>
<dbReference type="Gene3D" id="3.40.50.1820">
    <property type="entry name" value="alpha/beta hydrolase"/>
    <property type="match status" value="1"/>
</dbReference>
<dbReference type="OrthoDB" id="8441859at2"/>
<evidence type="ECO:0000313" key="1">
    <source>
        <dbReference type="EMBL" id="KZL19498.1"/>
    </source>
</evidence>
<organism evidence="1 2">
    <name type="scientific">Pseudovibrio axinellae</name>
    <dbReference type="NCBI Taxonomy" id="989403"/>
    <lineage>
        <taxon>Bacteria</taxon>
        <taxon>Pseudomonadati</taxon>
        <taxon>Pseudomonadota</taxon>
        <taxon>Alphaproteobacteria</taxon>
        <taxon>Hyphomicrobiales</taxon>
        <taxon>Stappiaceae</taxon>
        <taxon>Pseudovibrio</taxon>
    </lineage>
</organism>
<dbReference type="SUPFAM" id="SSF53474">
    <property type="entry name" value="alpha/beta-Hydrolases"/>
    <property type="match status" value="1"/>
</dbReference>
<comment type="caution">
    <text evidence="1">The sequence shown here is derived from an EMBL/GenBank/DDBJ whole genome shotgun (WGS) entry which is preliminary data.</text>
</comment>
<accession>A0A165Z4D6</accession>
<dbReference type="RefSeq" id="WP_068004959.1">
    <property type="nucleotide sequence ID" value="NZ_FOFM01000002.1"/>
</dbReference>
<gene>
    <name evidence="1" type="ORF">PsAD2_01776</name>
</gene>
<evidence type="ECO:0008006" key="3">
    <source>
        <dbReference type="Google" id="ProtNLM"/>
    </source>
</evidence>